<dbReference type="AlphaFoldDB" id="A0A8J5JUC0"/>
<name>A0A8J5JUC0_HOMAM</name>
<feature type="transmembrane region" description="Helical" evidence="5">
    <location>
        <begin position="113"/>
        <end position="131"/>
    </location>
</feature>
<dbReference type="Proteomes" id="UP000747542">
    <property type="component" value="Unassembled WGS sequence"/>
</dbReference>
<feature type="non-terminal residue" evidence="6">
    <location>
        <position position="405"/>
    </location>
</feature>
<dbReference type="InterPro" id="IPR011701">
    <property type="entry name" value="MFS"/>
</dbReference>
<protein>
    <submittedName>
        <fullName evidence="6">Proton-coupled folate transporter-like 7</fullName>
    </submittedName>
</protein>
<reference evidence="6" key="1">
    <citation type="journal article" date="2021" name="Sci. Adv.">
        <title>The American lobster genome reveals insights on longevity, neural, and immune adaptations.</title>
        <authorList>
            <person name="Polinski J.M."/>
            <person name="Zimin A.V."/>
            <person name="Clark K.F."/>
            <person name="Kohn A.B."/>
            <person name="Sadowski N."/>
            <person name="Timp W."/>
            <person name="Ptitsyn A."/>
            <person name="Khanna P."/>
            <person name="Romanova D.Y."/>
            <person name="Williams P."/>
            <person name="Greenwood S.J."/>
            <person name="Moroz L.L."/>
            <person name="Walt D.R."/>
            <person name="Bodnar A.G."/>
        </authorList>
    </citation>
    <scope>NUCLEOTIDE SEQUENCE</scope>
    <source>
        <strain evidence="6">GMGI-L3</strain>
    </source>
</reference>
<dbReference type="SUPFAM" id="SSF103473">
    <property type="entry name" value="MFS general substrate transporter"/>
    <property type="match status" value="1"/>
</dbReference>
<feature type="transmembrane region" description="Helical" evidence="5">
    <location>
        <begin position="178"/>
        <end position="201"/>
    </location>
</feature>
<feature type="transmembrane region" description="Helical" evidence="5">
    <location>
        <begin position="207"/>
        <end position="227"/>
    </location>
</feature>
<feature type="transmembrane region" description="Helical" evidence="5">
    <location>
        <begin position="9"/>
        <end position="29"/>
    </location>
</feature>
<dbReference type="PANTHER" id="PTHR23507">
    <property type="entry name" value="ZGC:174356"/>
    <property type="match status" value="1"/>
</dbReference>
<feature type="transmembrane region" description="Helical" evidence="5">
    <location>
        <begin position="89"/>
        <end position="106"/>
    </location>
</feature>
<keyword evidence="3 5" id="KW-1133">Transmembrane helix</keyword>
<evidence type="ECO:0000256" key="4">
    <source>
        <dbReference type="ARBA" id="ARBA00023136"/>
    </source>
</evidence>
<dbReference type="Pfam" id="PF07690">
    <property type="entry name" value="MFS_1"/>
    <property type="match status" value="1"/>
</dbReference>
<sequence length="405" mass="45421">MAFANRSRALWRVFIGWFSLITIEPMLFLRNVSAAIESVVGNTLKIERFCRIRCNGLPDDCSHLTDGHHKDLQIQVQQYTNLYLLYEKFFSMAVPMLLIGTIASWSDQRGRRVPLVLTQTGMALSTVVYLLEALFPSWPPEVLLGAAFLEGMGGGLVMFYMAVYSYMADVTSSKARTLRMIVVTVFWELGTPVGTALGAVLYNIGGFVLVFGVSLLISVVCIIYAAVKVKDKIPEQEDRNGPSTRRRKPYDPRNIIDVGVVCFKKRPRRGRAHILVMITVMSFLMSDNSHNEYLWVRRVLLWNQDQYSLYLTVSKVVKQALLMVAIVLLLQLGVEDCLVGATAEVLCVTRLIALGWTTKPSEWFLFTAVYSTTLAFYPSYEHLVAAVFAFLALVGFLGVSYSMAA</sequence>
<evidence type="ECO:0000313" key="6">
    <source>
        <dbReference type="EMBL" id="KAG7162243.1"/>
    </source>
</evidence>
<evidence type="ECO:0000256" key="5">
    <source>
        <dbReference type="SAM" id="Phobius"/>
    </source>
</evidence>
<accession>A0A8J5JUC0</accession>
<gene>
    <name evidence="6" type="primary">Slc46a1-L7</name>
    <name evidence="6" type="ORF">Hamer_G022332</name>
</gene>
<dbReference type="InterPro" id="IPR036259">
    <property type="entry name" value="MFS_trans_sf"/>
</dbReference>
<keyword evidence="2 5" id="KW-0812">Transmembrane</keyword>
<keyword evidence="4 5" id="KW-0472">Membrane</keyword>
<evidence type="ECO:0000256" key="1">
    <source>
        <dbReference type="ARBA" id="ARBA00004141"/>
    </source>
</evidence>
<comment type="subcellular location">
    <subcellularLocation>
        <location evidence="1">Membrane</location>
        <topology evidence="1">Multi-pass membrane protein</topology>
    </subcellularLocation>
</comment>
<dbReference type="EMBL" id="JAHLQT010028009">
    <property type="protein sequence ID" value="KAG7162243.1"/>
    <property type="molecule type" value="Genomic_DNA"/>
</dbReference>
<organism evidence="6 7">
    <name type="scientific">Homarus americanus</name>
    <name type="common">American lobster</name>
    <dbReference type="NCBI Taxonomy" id="6706"/>
    <lineage>
        <taxon>Eukaryota</taxon>
        <taxon>Metazoa</taxon>
        <taxon>Ecdysozoa</taxon>
        <taxon>Arthropoda</taxon>
        <taxon>Crustacea</taxon>
        <taxon>Multicrustacea</taxon>
        <taxon>Malacostraca</taxon>
        <taxon>Eumalacostraca</taxon>
        <taxon>Eucarida</taxon>
        <taxon>Decapoda</taxon>
        <taxon>Pleocyemata</taxon>
        <taxon>Astacidea</taxon>
        <taxon>Nephropoidea</taxon>
        <taxon>Nephropidae</taxon>
        <taxon>Homarus</taxon>
    </lineage>
</organism>
<dbReference type="GO" id="GO:0016020">
    <property type="term" value="C:membrane"/>
    <property type="evidence" value="ECO:0007669"/>
    <property type="project" value="UniProtKB-SubCell"/>
</dbReference>
<keyword evidence="7" id="KW-1185">Reference proteome</keyword>
<feature type="transmembrane region" description="Helical" evidence="5">
    <location>
        <begin position="383"/>
        <end position="404"/>
    </location>
</feature>
<comment type="caution">
    <text evidence="6">The sequence shown here is derived from an EMBL/GenBank/DDBJ whole genome shotgun (WGS) entry which is preliminary data.</text>
</comment>
<proteinExistence type="predicted"/>
<feature type="transmembrane region" description="Helical" evidence="5">
    <location>
        <begin position="309"/>
        <end position="330"/>
    </location>
</feature>
<evidence type="ECO:0000256" key="2">
    <source>
        <dbReference type="ARBA" id="ARBA00022692"/>
    </source>
</evidence>
<dbReference type="GO" id="GO:0022857">
    <property type="term" value="F:transmembrane transporter activity"/>
    <property type="evidence" value="ECO:0007669"/>
    <property type="project" value="InterPro"/>
</dbReference>
<evidence type="ECO:0000256" key="3">
    <source>
        <dbReference type="ARBA" id="ARBA00022989"/>
    </source>
</evidence>
<dbReference type="Gene3D" id="1.20.1250.20">
    <property type="entry name" value="MFS general substrate transporter like domains"/>
    <property type="match status" value="1"/>
</dbReference>
<feature type="transmembrane region" description="Helical" evidence="5">
    <location>
        <begin position="143"/>
        <end position="166"/>
    </location>
</feature>
<evidence type="ECO:0000313" key="7">
    <source>
        <dbReference type="Proteomes" id="UP000747542"/>
    </source>
</evidence>
<dbReference type="PANTHER" id="PTHR23507:SF1">
    <property type="entry name" value="FI18259P1-RELATED"/>
    <property type="match status" value="1"/>
</dbReference>